<evidence type="ECO:0000256" key="6">
    <source>
        <dbReference type="ARBA" id="ARBA00022763"/>
    </source>
</evidence>
<dbReference type="PROSITE" id="PS00374">
    <property type="entry name" value="MGMT"/>
    <property type="match status" value="1"/>
</dbReference>
<evidence type="ECO:0000256" key="3">
    <source>
        <dbReference type="ARBA" id="ARBA00011918"/>
    </source>
</evidence>
<dbReference type="InterPro" id="IPR001497">
    <property type="entry name" value="MethylDNA_cys_MeTrfase_AS"/>
</dbReference>
<name>A0A846XZR9_9NOCA</name>
<evidence type="ECO:0000259" key="9">
    <source>
        <dbReference type="Pfam" id="PF01035"/>
    </source>
</evidence>
<dbReference type="GO" id="GO:0003908">
    <property type="term" value="F:methylated-DNA-[protein]-cysteine S-methyltransferase activity"/>
    <property type="evidence" value="ECO:0007669"/>
    <property type="project" value="UniProtKB-EC"/>
</dbReference>
<dbReference type="GO" id="GO:0032259">
    <property type="term" value="P:methylation"/>
    <property type="evidence" value="ECO:0007669"/>
    <property type="project" value="UniProtKB-KW"/>
</dbReference>
<dbReference type="Proteomes" id="UP000565711">
    <property type="component" value="Unassembled WGS sequence"/>
</dbReference>
<dbReference type="GO" id="GO:0006281">
    <property type="term" value="P:DNA repair"/>
    <property type="evidence" value="ECO:0007669"/>
    <property type="project" value="UniProtKB-KW"/>
</dbReference>
<dbReference type="Pfam" id="PF01035">
    <property type="entry name" value="DNA_binding_1"/>
    <property type="match status" value="1"/>
</dbReference>
<dbReference type="InterPro" id="IPR036217">
    <property type="entry name" value="MethylDNA_cys_MeTrfase_DNAb"/>
</dbReference>
<dbReference type="PANTHER" id="PTHR10815:SF5">
    <property type="entry name" value="METHYLATED-DNA--PROTEIN-CYSTEINE METHYLTRANSFERASE"/>
    <property type="match status" value="1"/>
</dbReference>
<comment type="similarity">
    <text evidence="2">Belongs to the MGMT family.</text>
</comment>
<proteinExistence type="inferred from homology"/>
<reference evidence="10 11" key="1">
    <citation type="submission" date="2020-04" db="EMBL/GenBank/DDBJ databases">
        <title>MicrobeNet Type strains.</title>
        <authorList>
            <person name="Nicholson A.C."/>
        </authorList>
    </citation>
    <scope>NUCLEOTIDE SEQUENCE [LARGE SCALE GENOMIC DNA]</scope>
    <source>
        <strain evidence="10 11">JCM 12354</strain>
    </source>
</reference>
<evidence type="ECO:0000256" key="7">
    <source>
        <dbReference type="ARBA" id="ARBA00023204"/>
    </source>
</evidence>
<evidence type="ECO:0000256" key="8">
    <source>
        <dbReference type="ARBA" id="ARBA00049348"/>
    </source>
</evidence>
<dbReference type="Gene3D" id="1.10.10.10">
    <property type="entry name" value="Winged helix-like DNA-binding domain superfamily/Winged helix DNA-binding domain"/>
    <property type="match status" value="1"/>
</dbReference>
<dbReference type="FunFam" id="1.10.10.10:FF:000214">
    <property type="entry name" value="Methylated-DNA--protein-cysteine methyltransferase"/>
    <property type="match status" value="1"/>
</dbReference>
<keyword evidence="6" id="KW-0227">DNA damage</keyword>
<evidence type="ECO:0000256" key="5">
    <source>
        <dbReference type="ARBA" id="ARBA00022679"/>
    </source>
</evidence>
<evidence type="ECO:0000256" key="4">
    <source>
        <dbReference type="ARBA" id="ARBA00022603"/>
    </source>
</evidence>
<evidence type="ECO:0000313" key="11">
    <source>
        <dbReference type="Proteomes" id="UP000565711"/>
    </source>
</evidence>
<keyword evidence="11" id="KW-1185">Reference proteome</keyword>
<comment type="caution">
    <text evidence="10">The sequence shown here is derived from an EMBL/GenBank/DDBJ whole genome shotgun (WGS) entry which is preliminary data.</text>
</comment>
<keyword evidence="5 10" id="KW-0808">Transferase</keyword>
<keyword evidence="7" id="KW-0234">DNA repair</keyword>
<feature type="domain" description="Methylated-DNA-[protein]-cysteine S-methyltransferase DNA binding" evidence="9">
    <location>
        <begin position="119"/>
        <end position="200"/>
    </location>
</feature>
<accession>A0A846XZR9</accession>
<evidence type="ECO:0000313" key="10">
    <source>
        <dbReference type="EMBL" id="NKY52543.1"/>
    </source>
</evidence>
<dbReference type="EMBL" id="JAAXOP010000012">
    <property type="protein sequence ID" value="NKY52543.1"/>
    <property type="molecule type" value="Genomic_DNA"/>
</dbReference>
<dbReference type="PANTHER" id="PTHR10815">
    <property type="entry name" value="METHYLATED-DNA--PROTEIN-CYSTEINE METHYLTRANSFERASE"/>
    <property type="match status" value="1"/>
</dbReference>
<keyword evidence="4 10" id="KW-0489">Methyltransferase</keyword>
<evidence type="ECO:0000256" key="2">
    <source>
        <dbReference type="ARBA" id="ARBA00008711"/>
    </source>
</evidence>
<dbReference type="InterPro" id="IPR014048">
    <property type="entry name" value="MethylDNA_cys_MeTrfase_DNA-bd"/>
</dbReference>
<comment type="catalytic activity">
    <reaction evidence="1">
        <text>a 4-O-methyl-thymidine in DNA + L-cysteinyl-[protein] = a thymidine in DNA + S-methyl-L-cysteinyl-[protein]</text>
        <dbReference type="Rhea" id="RHEA:53428"/>
        <dbReference type="Rhea" id="RHEA-COMP:10131"/>
        <dbReference type="Rhea" id="RHEA-COMP:10132"/>
        <dbReference type="Rhea" id="RHEA-COMP:13555"/>
        <dbReference type="Rhea" id="RHEA-COMP:13556"/>
        <dbReference type="ChEBI" id="CHEBI:29950"/>
        <dbReference type="ChEBI" id="CHEBI:82612"/>
        <dbReference type="ChEBI" id="CHEBI:137386"/>
        <dbReference type="ChEBI" id="CHEBI:137387"/>
        <dbReference type="EC" id="2.1.1.63"/>
    </reaction>
</comment>
<dbReference type="EC" id="2.1.1.63" evidence="3"/>
<dbReference type="CDD" id="cd06445">
    <property type="entry name" value="ATase"/>
    <property type="match status" value="1"/>
</dbReference>
<sequence length="210" mass="21734">MSSSGPSVPSSVAVSVTEFDTAIGRCAMAWTGRGVVRFQLPDVVAGSKGEPARSGAAGELPEIVAGMLGRGVDEIAAERVRRCAPEGEMAAAVAAIRAHLTGELDDLRSIPLDYSAQPEFHRNVYDITRAIDPGRTLTYGEVAARAGAPGAAQAVGQALGRNPIPLIVPCHRVLAADHGLHGFSAPGGVATKARLLEIERTSGFGEPTLF</sequence>
<gene>
    <name evidence="10" type="ORF">HGA08_20270</name>
</gene>
<dbReference type="NCBIfam" id="TIGR00589">
    <property type="entry name" value="ogt"/>
    <property type="match status" value="1"/>
</dbReference>
<dbReference type="SUPFAM" id="SSF46767">
    <property type="entry name" value="Methylated DNA-protein cysteine methyltransferase, C-terminal domain"/>
    <property type="match status" value="1"/>
</dbReference>
<organism evidence="10 11">
    <name type="scientific">Nocardia vermiculata</name>
    <dbReference type="NCBI Taxonomy" id="257274"/>
    <lineage>
        <taxon>Bacteria</taxon>
        <taxon>Bacillati</taxon>
        <taxon>Actinomycetota</taxon>
        <taxon>Actinomycetes</taxon>
        <taxon>Mycobacteriales</taxon>
        <taxon>Nocardiaceae</taxon>
        <taxon>Nocardia</taxon>
    </lineage>
</organism>
<dbReference type="AlphaFoldDB" id="A0A846XZR9"/>
<comment type="catalytic activity">
    <reaction evidence="8">
        <text>a 6-O-methyl-2'-deoxyguanosine in DNA + L-cysteinyl-[protein] = S-methyl-L-cysteinyl-[protein] + a 2'-deoxyguanosine in DNA</text>
        <dbReference type="Rhea" id="RHEA:24000"/>
        <dbReference type="Rhea" id="RHEA-COMP:10131"/>
        <dbReference type="Rhea" id="RHEA-COMP:10132"/>
        <dbReference type="Rhea" id="RHEA-COMP:11367"/>
        <dbReference type="Rhea" id="RHEA-COMP:11368"/>
        <dbReference type="ChEBI" id="CHEBI:29950"/>
        <dbReference type="ChEBI" id="CHEBI:82612"/>
        <dbReference type="ChEBI" id="CHEBI:85445"/>
        <dbReference type="ChEBI" id="CHEBI:85448"/>
        <dbReference type="EC" id="2.1.1.63"/>
    </reaction>
</comment>
<evidence type="ECO:0000256" key="1">
    <source>
        <dbReference type="ARBA" id="ARBA00001286"/>
    </source>
</evidence>
<protein>
    <recommendedName>
        <fullName evidence="3">methylated-DNA--[protein]-cysteine S-methyltransferase</fullName>
        <ecNumber evidence="3">2.1.1.63</ecNumber>
    </recommendedName>
</protein>
<dbReference type="InterPro" id="IPR036388">
    <property type="entry name" value="WH-like_DNA-bd_sf"/>
</dbReference>
<dbReference type="RefSeq" id="WP_067878103.1">
    <property type="nucleotide sequence ID" value="NZ_JAAXOP010000012.1"/>
</dbReference>